<dbReference type="InterPro" id="IPR006311">
    <property type="entry name" value="TAT_signal"/>
</dbReference>
<accession>A0A4R5DIT6</accession>
<dbReference type="PANTHER" id="PTHR43737:SF1">
    <property type="entry name" value="DUF1501 DOMAIN-CONTAINING PROTEIN"/>
    <property type="match status" value="1"/>
</dbReference>
<reference evidence="1 2" key="1">
    <citation type="submission" date="2019-03" db="EMBL/GenBank/DDBJ databases">
        <title>Dyadobacter AR-3-6 sp. nov., isolated from arctic soil.</title>
        <authorList>
            <person name="Chaudhary D.K."/>
        </authorList>
    </citation>
    <scope>NUCLEOTIDE SEQUENCE [LARGE SCALE GENOMIC DNA]</scope>
    <source>
        <strain evidence="1 2">AR-3-6</strain>
    </source>
</reference>
<dbReference type="PROSITE" id="PS51318">
    <property type="entry name" value="TAT"/>
    <property type="match status" value="1"/>
</dbReference>
<dbReference type="SUPFAM" id="SSF53649">
    <property type="entry name" value="Alkaline phosphatase-like"/>
    <property type="match status" value="1"/>
</dbReference>
<dbReference type="Gene3D" id="3.40.720.10">
    <property type="entry name" value="Alkaline Phosphatase, subunit A"/>
    <property type="match status" value="1"/>
</dbReference>
<evidence type="ECO:0000313" key="1">
    <source>
        <dbReference type="EMBL" id="TDE13859.1"/>
    </source>
</evidence>
<dbReference type="PANTHER" id="PTHR43737">
    <property type="entry name" value="BLL7424 PROTEIN"/>
    <property type="match status" value="1"/>
</dbReference>
<sequence>MEKLLKELQYAQLERQTRRHFLQSCGFGLGALGLGSLLTSCGTSDAVTGRAGESLSARIPHFAPKAKRVIYIHMAGAPSQLELFDYKPELLKYHGKDCPAEFLEGKKFAFIQGVPKMLGPQSKFAQYGQSGAWMSDYVPYLQTVADEITFMKAMHTDQFNHAPAQLLMHTGSARLGRPSLGAWATYGLGSENQNLPGFIVLASGGQPDAGKSVYGSGFLPSVYQGVQCRTGGDPVLYVSDPHGMNRDMRKQTIEAINEINKQTYEDVQDPEILTRISQYEMAFRMQMSVPEVMDVSKEPQYILDMYGVKPGDGTFAMNCLLARKLVENDVRFVQLFDWGWDGHGTSKDHNVEGGLRQKCRESDQPVAALLQDLKMRGLLEETLVIWGAEFGRTPMQENRNGLVMPFMGRDHHLDAFTMWMAGGGVKKGFSHGETDELGYYGTKDRVHVHDLQATILHLMGFDHEKFTYPFQGRNFRLTDTEGKVVKQVIA</sequence>
<dbReference type="RefSeq" id="WP_131959734.1">
    <property type="nucleotide sequence ID" value="NZ_SMFL01000006.1"/>
</dbReference>
<proteinExistence type="predicted"/>
<gene>
    <name evidence="1" type="ORF">E0F88_18405</name>
</gene>
<keyword evidence="2" id="KW-1185">Reference proteome</keyword>
<comment type="caution">
    <text evidence="1">The sequence shown here is derived from an EMBL/GenBank/DDBJ whole genome shotgun (WGS) entry which is preliminary data.</text>
</comment>
<dbReference type="InterPro" id="IPR017850">
    <property type="entry name" value="Alkaline_phosphatase_core_sf"/>
</dbReference>
<dbReference type="Pfam" id="PF07394">
    <property type="entry name" value="DUF1501"/>
    <property type="match status" value="1"/>
</dbReference>
<dbReference type="InterPro" id="IPR010869">
    <property type="entry name" value="DUF1501"/>
</dbReference>
<dbReference type="OrthoDB" id="9783759at2"/>
<protein>
    <submittedName>
        <fullName evidence="1">DUF1501 domain-containing protein</fullName>
    </submittedName>
</protein>
<dbReference type="EMBL" id="SMFL01000006">
    <property type="protein sequence ID" value="TDE13859.1"/>
    <property type="molecule type" value="Genomic_DNA"/>
</dbReference>
<name>A0A4R5DIT6_9BACT</name>
<dbReference type="Proteomes" id="UP000294850">
    <property type="component" value="Unassembled WGS sequence"/>
</dbReference>
<evidence type="ECO:0000313" key="2">
    <source>
        <dbReference type="Proteomes" id="UP000294850"/>
    </source>
</evidence>
<dbReference type="AlphaFoldDB" id="A0A4R5DIT6"/>
<organism evidence="1 2">
    <name type="scientific">Dyadobacter psychrotolerans</name>
    <dbReference type="NCBI Taxonomy" id="2541721"/>
    <lineage>
        <taxon>Bacteria</taxon>
        <taxon>Pseudomonadati</taxon>
        <taxon>Bacteroidota</taxon>
        <taxon>Cytophagia</taxon>
        <taxon>Cytophagales</taxon>
        <taxon>Spirosomataceae</taxon>
        <taxon>Dyadobacter</taxon>
    </lineage>
</organism>